<keyword evidence="3" id="KW-1185">Reference proteome</keyword>
<dbReference type="AlphaFoldDB" id="A0A919RD30"/>
<gene>
    <name evidence="2" type="ORF">Ssi02_17080</name>
</gene>
<organism evidence="2 3">
    <name type="scientific">Sinosporangium siamense</name>
    <dbReference type="NCBI Taxonomy" id="1367973"/>
    <lineage>
        <taxon>Bacteria</taxon>
        <taxon>Bacillati</taxon>
        <taxon>Actinomycetota</taxon>
        <taxon>Actinomycetes</taxon>
        <taxon>Streptosporangiales</taxon>
        <taxon>Streptosporangiaceae</taxon>
        <taxon>Sinosporangium</taxon>
    </lineage>
</organism>
<evidence type="ECO:0000256" key="1">
    <source>
        <dbReference type="SAM" id="MobiDB-lite"/>
    </source>
</evidence>
<comment type="caution">
    <text evidence="2">The sequence shown here is derived from an EMBL/GenBank/DDBJ whole genome shotgun (WGS) entry which is preliminary data.</text>
</comment>
<accession>A0A919RD30</accession>
<dbReference type="EMBL" id="BOOW01000009">
    <property type="protein sequence ID" value="GII91477.1"/>
    <property type="molecule type" value="Genomic_DNA"/>
</dbReference>
<feature type="compositionally biased region" description="Polar residues" evidence="1">
    <location>
        <begin position="1"/>
        <end position="24"/>
    </location>
</feature>
<proteinExistence type="predicted"/>
<name>A0A919RD30_9ACTN</name>
<feature type="compositionally biased region" description="Low complexity" evidence="1">
    <location>
        <begin position="40"/>
        <end position="51"/>
    </location>
</feature>
<protein>
    <submittedName>
        <fullName evidence="2">Uncharacterized protein</fullName>
    </submittedName>
</protein>
<evidence type="ECO:0000313" key="2">
    <source>
        <dbReference type="EMBL" id="GII91477.1"/>
    </source>
</evidence>
<reference evidence="2" key="1">
    <citation type="submission" date="2021-01" db="EMBL/GenBank/DDBJ databases">
        <title>Whole genome shotgun sequence of Sinosporangium siamense NBRC 109515.</title>
        <authorList>
            <person name="Komaki H."/>
            <person name="Tamura T."/>
        </authorList>
    </citation>
    <scope>NUCLEOTIDE SEQUENCE</scope>
    <source>
        <strain evidence="2">NBRC 109515</strain>
    </source>
</reference>
<evidence type="ECO:0000313" key="3">
    <source>
        <dbReference type="Proteomes" id="UP000606172"/>
    </source>
</evidence>
<sequence length="131" mass="13723">METVSTAAIPSSTDTTVSSGTATCTHFGAPRRVSHPRRGATAITNTNASTTGPAIEPTARNPANVITAPANPSSTITVRGIALSATPVVLPARKGNRPFSAPVGLPVSWDEWGVNGWCDVRVIWDWRECLS</sequence>
<feature type="region of interest" description="Disordered" evidence="1">
    <location>
        <begin position="1"/>
        <end position="59"/>
    </location>
</feature>
<dbReference type="Proteomes" id="UP000606172">
    <property type="component" value="Unassembled WGS sequence"/>
</dbReference>